<sequence>MKISTLATLLAAGTAVNAVPVQHEARELTDVLQGLIDQAGKANPTKDPASTNTSAQAQDDVLESGLDKLKRAASDAIDEGGRLDEALDQLKKRAVLNDYLSELLTMAEPGNVFKRQDDIQAKINETLSNAIDDSITKVTDELAPSKRQADLPIVGPVLEKLLGGGSAPAAPSAKRQADLPIVGPVLEKLLGGGASATPAPAAAKRQLEEATEMLGDAPILGGVVKELTGAKEEEEEPTNPLDKIKQLNSREVYKFWETNGDSFLADVHRLGTDAHVDFDHFNHDGHHHKDAHRRQSEGGDAETAAETALDGEALSGLDKGLDALKKRQLKAVSDAAGDLPLVGDLVKPENKTESAAPEAQAADADDKSSSLTDMLPLKARQLIPSPPDLGGVLEGGSPSANPDAKGLDKLKRLLEEEKPDPVGSLFDGLQGTVKEISDTVPGNGGTAETFFEKRQDDTDSSSDGIPNILKSLQTMEKTEEKNSTTSSSEPAPTGSSDPNILDDLTNTSAIKNGLNSAIDMIPE</sequence>
<feature type="compositionally biased region" description="Polar residues" evidence="1">
    <location>
        <begin position="48"/>
        <end position="57"/>
    </location>
</feature>
<organism evidence="3 4">
    <name type="scientific">Wallemia hederae</name>
    <dbReference type="NCBI Taxonomy" id="1540922"/>
    <lineage>
        <taxon>Eukaryota</taxon>
        <taxon>Fungi</taxon>
        <taxon>Dikarya</taxon>
        <taxon>Basidiomycota</taxon>
        <taxon>Wallemiomycotina</taxon>
        <taxon>Wallemiomycetes</taxon>
        <taxon>Wallemiales</taxon>
        <taxon>Wallemiaceae</taxon>
        <taxon>Wallemia</taxon>
    </lineage>
</organism>
<keyword evidence="4" id="KW-1185">Reference proteome</keyword>
<dbReference type="EMBL" id="SPNW01000064">
    <property type="protein sequence ID" value="TIA87118.1"/>
    <property type="molecule type" value="Genomic_DNA"/>
</dbReference>
<evidence type="ECO:0000256" key="1">
    <source>
        <dbReference type="SAM" id="MobiDB-lite"/>
    </source>
</evidence>
<evidence type="ECO:0000313" key="3">
    <source>
        <dbReference type="EMBL" id="TIA87118.1"/>
    </source>
</evidence>
<feature type="region of interest" description="Disordered" evidence="1">
    <location>
        <begin position="435"/>
        <end position="507"/>
    </location>
</feature>
<evidence type="ECO:0000313" key="4">
    <source>
        <dbReference type="Proteomes" id="UP000310189"/>
    </source>
</evidence>
<feature type="chain" id="PRO_5021001474" evidence="2">
    <location>
        <begin position="19"/>
        <end position="523"/>
    </location>
</feature>
<feature type="region of interest" description="Disordered" evidence="1">
    <location>
        <begin position="341"/>
        <end position="369"/>
    </location>
</feature>
<dbReference type="Proteomes" id="UP000310189">
    <property type="component" value="Unassembled WGS sequence"/>
</dbReference>
<comment type="caution">
    <text evidence="3">The sequence shown here is derived from an EMBL/GenBank/DDBJ whole genome shotgun (WGS) entry which is preliminary data.</text>
</comment>
<keyword evidence="2" id="KW-0732">Signal</keyword>
<dbReference type="AlphaFoldDB" id="A0A4T0FGD7"/>
<feature type="signal peptide" evidence="2">
    <location>
        <begin position="1"/>
        <end position="18"/>
    </location>
</feature>
<reference evidence="3 4" key="1">
    <citation type="submission" date="2019-03" db="EMBL/GenBank/DDBJ databases">
        <title>Sequencing 23 genomes of Wallemia ichthyophaga.</title>
        <authorList>
            <person name="Gostincar C."/>
        </authorList>
    </citation>
    <scope>NUCLEOTIDE SEQUENCE [LARGE SCALE GENOMIC DNA]</scope>
    <source>
        <strain evidence="3 4">EXF-5753</strain>
    </source>
</reference>
<feature type="compositionally biased region" description="Low complexity" evidence="1">
    <location>
        <begin position="301"/>
        <end position="311"/>
    </location>
</feature>
<evidence type="ECO:0000256" key="2">
    <source>
        <dbReference type="SAM" id="SignalP"/>
    </source>
</evidence>
<accession>A0A4T0FGD7</accession>
<feature type="region of interest" description="Disordered" evidence="1">
    <location>
        <begin position="39"/>
        <end position="58"/>
    </location>
</feature>
<name>A0A4T0FGD7_9BASI</name>
<protein>
    <submittedName>
        <fullName evidence="3">Uncharacterized protein</fullName>
    </submittedName>
</protein>
<feature type="region of interest" description="Disordered" evidence="1">
    <location>
        <begin position="285"/>
        <end position="311"/>
    </location>
</feature>
<feature type="compositionally biased region" description="Polar residues" evidence="1">
    <location>
        <begin position="493"/>
        <end position="507"/>
    </location>
</feature>
<gene>
    <name evidence="3" type="ORF">E3P99_03377</name>
</gene>
<proteinExistence type="predicted"/>